<evidence type="ECO:0000313" key="2">
    <source>
        <dbReference type="EMBL" id="SVB78261.1"/>
    </source>
</evidence>
<feature type="domain" description="EF-hand" evidence="1">
    <location>
        <begin position="39"/>
        <end position="66"/>
    </location>
</feature>
<dbReference type="InterPro" id="IPR011992">
    <property type="entry name" value="EF-hand-dom_pair"/>
</dbReference>
<dbReference type="Pfam" id="PF13202">
    <property type="entry name" value="EF-hand_5"/>
    <property type="match status" value="2"/>
</dbReference>
<dbReference type="Gene3D" id="1.10.238.10">
    <property type="entry name" value="EF-hand"/>
    <property type="match status" value="1"/>
</dbReference>
<gene>
    <name evidence="2" type="ORF">METZ01_LOCUS231115</name>
</gene>
<accession>A0A382GVS1</accession>
<dbReference type="InterPro" id="IPR002048">
    <property type="entry name" value="EF_hand_dom"/>
</dbReference>
<dbReference type="PROSITE" id="PS50222">
    <property type="entry name" value="EF_HAND_2"/>
    <property type="match status" value="2"/>
</dbReference>
<dbReference type="InterPro" id="IPR018247">
    <property type="entry name" value="EF_Hand_1_Ca_BS"/>
</dbReference>
<dbReference type="SUPFAM" id="SSF47473">
    <property type="entry name" value="EF-hand"/>
    <property type="match status" value="1"/>
</dbReference>
<evidence type="ECO:0000259" key="1">
    <source>
        <dbReference type="PROSITE" id="PS50222"/>
    </source>
</evidence>
<protein>
    <recommendedName>
        <fullName evidence="1">EF-hand domain-containing protein</fullName>
    </recommendedName>
</protein>
<reference evidence="2" key="1">
    <citation type="submission" date="2018-05" db="EMBL/GenBank/DDBJ databases">
        <authorList>
            <person name="Lanie J.A."/>
            <person name="Ng W.-L."/>
            <person name="Kazmierczak K.M."/>
            <person name="Andrzejewski T.M."/>
            <person name="Davidsen T.M."/>
            <person name="Wayne K.J."/>
            <person name="Tettelin H."/>
            <person name="Glass J.I."/>
            <person name="Rusch D."/>
            <person name="Podicherti R."/>
            <person name="Tsui H.-C.T."/>
            <person name="Winkler M.E."/>
        </authorList>
    </citation>
    <scope>NUCLEOTIDE SEQUENCE</scope>
</reference>
<dbReference type="CDD" id="cd00051">
    <property type="entry name" value="EFh"/>
    <property type="match status" value="1"/>
</dbReference>
<feature type="domain" description="EF-hand" evidence="1">
    <location>
        <begin position="71"/>
        <end position="99"/>
    </location>
</feature>
<dbReference type="EMBL" id="UINC01057283">
    <property type="protein sequence ID" value="SVB78261.1"/>
    <property type="molecule type" value="Genomic_DNA"/>
</dbReference>
<dbReference type="PROSITE" id="PS00018">
    <property type="entry name" value="EF_HAND_1"/>
    <property type="match status" value="1"/>
</dbReference>
<name>A0A382GVS1_9ZZZZ</name>
<feature type="non-terminal residue" evidence="2">
    <location>
        <position position="99"/>
    </location>
</feature>
<sequence length="99" mass="11397">MPRNMEKETCSMENKKQDTNHKCLLKLLGSKGKDAANPEQINEFKRIFKRLDANGDGEVTLQEYINRSRWEDETKAKAIFNATDRNGSGTITVEEYIEN</sequence>
<proteinExistence type="predicted"/>
<dbReference type="AlphaFoldDB" id="A0A382GVS1"/>
<dbReference type="GO" id="GO:0005509">
    <property type="term" value="F:calcium ion binding"/>
    <property type="evidence" value="ECO:0007669"/>
    <property type="project" value="InterPro"/>
</dbReference>
<organism evidence="2">
    <name type="scientific">marine metagenome</name>
    <dbReference type="NCBI Taxonomy" id="408172"/>
    <lineage>
        <taxon>unclassified sequences</taxon>
        <taxon>metagenomes</taxon>
        <taxon>ecological metagenomes</taxon>
    </lineage>
</organism>